<comment type="caution">
    <text evidence="5">The sequence shown here is derived from an EMBL/GenBank/DDBJ whole genome shotgun (WGS) entry which is preliminary data.</text>
</comment>
<accession>A0ABS6EHI4</accession>
<evidence type="ECO:0000256" key="2">
    <source>
        <dbReference type="ARBA" id="ARBA00023125"/>
    </source>
</evidence>
<evidence type="ECO:0000256" key="1">
    <source>
        <dbReference type="ARBA" id="ARBA00023015"/>
    </source>
</evidence>
<dbReference type="PANTHER" id="PTHR42756">
    <property type="entry name" value="TRANSCRIPTIONAL REGULATOR, MARR"/>
    <property type="match status" value="1"/>
</dbReference>
<proteinExistence type="predicted"/>
<keyword evidence="6" id="KW-1185">Reference proteome</keyword>
<dbReference type="PANTHER" id="PTHR42756:SF1">
    <property type="entry name" value="TRANSCRIPTIONAL REPRESSOR OF EMRAB OPERON"/>
    <property type="match status" value="1"/>
</dbReference>
<reference evidence="5 6" key="1">
    <citation type="submission" date="2021-06" db="EMBL/GenBank/DDBJ databases">
        <authorList>
            <person name="Sun Q."/>
            <person name="Li D."/>
        </authorList>
    </citation>
    <scope>NUCLEOTIDE SEQUENCE [LARGE SCALE GENOMIC DNA]</scope>
    <source>
        <strain evidence="5 6">MSJ-11</strain>
    </source>
</reference>
<keyword evidence="2" id="KW-0238">DNA-binding</keyword>
<gene>
    <name evidence="5" type="ORF">KQI86_10120</name>
</gene>
<evidence type="ECO:0000259" key="4">
    <source>
        <dbReference type="PROSITE" id="PS50995"/>
    </source>
</evidence>
<keyword evidence="3" id="KW-0804">Transcription</keyword>
<dbReference type="EMBL" id="JAHLQF010000002">
    <property type="protein sequence ID" value="MBU5484688.1"/>
    <property type="molecule type" value="Genomic_DNA"/>
</dbReference>
<evidence type="ECO:0000313" key="6">
    <source>
        <dbReference type="Proteomes" id="UP000726170"/>
    </source>
</evidence>
<evidence type="ECO:0000313" key="5">
    <source>
        <dbReference type="EMBL" id="MBU5484688.1"/>
    </source>
</evidence>
<dbReference type="PROSITE" id="PS50995">
    <property type="entry name" value="HTH_MARR_2"/>
    <property type="match status" value="1"/>
</dbReference>
<dbReference type="InterPro" id="IPR000835">
    <property type="entry name" value="HTH_MarR-typ"/>
</dbReference>
<dbReference type="SMART" id="SM00347">
    <property type="entry name" value="HTH_MARR"/>
    <property type="match status" value="1"/>
</dbReference>
<sequence length="111" mass="13122">MLMALHIKDGQSQKELSDKLNIKPATITMMLKRMEKFDLVERKVDSEDQRVTRVYLTEQGKKLCKEAIQVIKIINGECFSNFTEEEKILLRRLLMQMRDNLEEVCDKKLDM</sequence>
<name>A0ABS6EHI4_9CLOT</name>
<organism evidence="5 6">
    <name type="scientific">Clostridium mobile</name>
    <dbReference type="NCBI Taxonomy" id="2841512"/>
    <lineage>
        <taxon>Bacteria</taxon>
        <taxon>Bacillati</taxon>
        <taxon>Bacillota</taxon>
        <taxon>Clostridia</taxon>
        <taxon>Eubacteriales</taxon>
        <taxon>Clostridiaceae</taxon>
        <taxon>Clostridium</taxon>
    </lineage>
</organism>
<feature type="domain" description="HTH marR-type" evidence="4">
    <location>
        <begin position="1"/>
        <end position="99"/>
    </location>
</feature>
<evidence type="ECO:0000256" key="3">
    <source>
        <dbReference type="ARBA" id="ARBA00023163"/>
    </source>
</evidence>
<protein>
    <submittedName>
        <fullName evidence="5">MarR family transcriptional regulator</fullName>
    </submittedName>
</protein>
<dbReference type="Proteomes" id="UP000726170">
    <property type="component" value="Unassembled WGS sequence"/>
</dbReference>
<dbReference type="Pfam" id="PF01047">
    <property type="entry name" value="MarR"/>
    <property type="match status" value="1"/>
</dbReference>
<keyword evidence="1" id="KW-0805">Transcription regulation</keyword>